<keyword evidence="4" id="KW-1185">Reference proteome</keyword>
<organism evidence="3 4">
    <name type="scientific">Colletotrichum higginsianum (strain IMI 349063)</name>
    <name type="common">Crucifer anthracnose fungus</name>
    <dbReference type="NCBI Taxonomy" id="759273"/>
    <lineage>
        <taxon>Eukaryota</taxon>
        <taxon>Fungi</taxon>
        <taxon>Dikarya</taxon>
        <taxon>Ascomycota</taxon>
        <taxon>Pezizomycotina</taxon>
        <taxon>Sordariomycetes</taxon>
        <taxon>Hypocreomycetidae</taxon>
        <taxon>Glomerellales</taxon>
        <taxon>Glomerellaceae</taxon>
        <taxon>Colletotrichum</taxon>
        <taxon>Colletotrichum destructivum species complex</taxon>
    </lineage>
</organism>
<feature type="compositionally biased region" description="Polar residues" evidence="1">
    <location>
        <begin position="576"/>
        <end position="585"/>
    </location>
</feature>
<sequence length="606" mass="67394">MARLRKIASDLEEGDDAREDTIFRLPEVLTGVHDMVWYFTKGPIAEWEKEGNLNRNASLARAVLQRDGMHCVLTGNKNPEVCHIWPFWAVNRKGQADKSLKALALVFGRERIINLRKKLANRESNTVDTPGNMITLSRQLHRFWEEGYFALEPIGPVFNTAHVSTTSSTVEEDTAKETSTPTDGDMNDPPRGLRKRASDRLRGKKEERDAKRATMQIEGVKVRFHWLKRTTHESMHTILGPNAELNPRKMWKDWEDRIVVHDVDGRPLENGQILEIFPTSQAEAPDMDILQLQWDILRMHALTGGADPVLYAPDNDYDEDGRRVSVDRPERVRALEALKDNRVELEAERPMETSPDVPEATMSEVAEVASTGRSVSGTSTLRNMAATAVNSISRRTGRAIRRLGGDDGDDSTILSGRPTTPSITRGLVSRLRPRRVSHAMAGVQTTASSADRGDHDRPFTEVDAPRSARSSGEHSQRRRQSRLPSKARLPSESRPSIEARHRTRSGRPSGEHPHKNRLSTEASTAQGGGRPSGEHSQKNRLSTEAATAQGGGRLSGEQMMLPLRPRPGTVLGEITNVASTRVTTRMSEDDAVGGENRDPAQTDVNH</sequence>
<dbReference type="GeneID" id="28871777"/>
<feature type="compositionally biased region" description="Basic and acidic residues" evidence="1">
    <location>
        <begin position="196"/>
        <end position="212"/>
    </location>
</feature>
<dbReference type="RefSeq" id="XP_018152087.1">
    <property type="nucleotide sequence ID" value="XM_018307670.1"/>
</dbReference>
<evidence type="ECO:0000256" key="1">
    <source>
        <dbReference type="SAM" id="MobiDB-lite"/>
    </source>
</evidence>
<dbReference type="KEGG" id="chig:CH63R_12696"/>
<feature type="compositionally biased region" description="Basic and acidic residues" evidence="1">
    <location>
        <begin position="489"/>
        <end position="500"/>
    </location>
</feature>
<protein>
    <submittedName>
        <fullName evidence="3">Integral membrane protein</fullName>
    </submittedName>
</protein>
<accession>A0A1B7XUW7</accession>
<evidence type="ECO:0000313" key="4">
    <source>
        <dbReference type="Proteomes" id="UP000092177"/>
    </source>
</evidence>
<dbReference type="AlphaFoldDB" id="A0A1B7XUW7"/>
<evidence type="ECO:0000313" key="3">
    <source>
        <dbReference type="EMBL" id="OBR03569.1"/>
    </source>
</evidence>
<dbReference type="OrthoDB" id="5416097at2759"/>
<dbReference type="EMBL" id="LTAN01000009">
    <property type="protein sequence ID" value="OBR03569.1"/>
    <property type="molecule type" value="Genomic_DNA"/>
</dbReference>
<feature type="domain" description="HNH nuclease" evidence="2">
    <location>
        <begin position="71"/>
        <end position="151"/>
    </location>
</feature>
<reference evidence="4" key="1">
    <citation type="journal article" date="2017" name="BMC Genomics">
        <title>Gapless genome assembly of Colletotrichum higginsianum reveals chromosome structure and association of transposable elements with secondary metabolite gene clusters.</title>
        <authorList>
            <person name="Dallery J.-F."/>
            <person name="Lapalu N."/>
            <person name="Zampounis A."/>
            <person name="Pigne S."/>
            <person name="Luyten I."/>
            <person name="Amselem J."/>
            <person name="Wittenberg A.H.J."/>
            <person name="Zhou S."/>
            <person name="de Queiroz M.V."/>
            <person name="Robin G.P."/>
            <person name="Auger A."/>
            <person name="Hainaut M."/>
            <person name="Henrissat B."/>
            <person name="Kim K.-T."/>
            <person name="Lee Y.-H."/>
            <person name="Lespinet O."/>
            <person name="Schwartz D.C."/>
            <person name="Thon M.R."/>
            <person name="O'Connell R.J."/>
        </authorList>
    </citation>
    <scope>NUCLEOTIDE SEQUENCE [LARGE SCALE GENOMIC DNA]</scope>
    <source>
        <strain evidence="4">IMI 349063</strain>
    </source>
</reference>
<feature type="compositionally biased region" description="Polar residues" evidence="1">
    <location>
        <begin position="412"/>
        <end position="423"/>
    </location>
</feature>
<gene>
    <name evidence="3" type="ORF">CH63R_12696</name>
</gene>
<name>A0A1B7XUW7_COLHI</name>
<evidence type="ECO:0000259" key="2">
    <source>
        <dbReference type="Pfam" id="PF13391"/>
    </source>
</evidence>
<proteinExistence type="predicted"/>
<dbReference type="Proteomes" id="UP000092177">
    <property type="component" value="Chromosome 9"/>
</dbReference>
<dbReference type="Pfam" id="PF13391">
    <property type="entry name" value="HNH_2"/>
    <property type="match status" value="1"/>
</dbReference>
<feature type="compositionally biased region" description="Basic and acidic residues" evidence="1">
    <location>
        <begin position="451"/>
        <end position="475"/>
    </location>
</feature>
<feature type="region of interest" description="Disordered" evidence="1">
    <location>
        <begin position="399"/>
        <end position="606"/>
    </location>
</feature>
<feature type="compositionally biased region" description="Basic and acidic residues" evidence="1">
    <location>
        <begin position="595"/>
        <end position="606"/>
    </location>
</feature>
<feature type="region of interest" description="Disordered" evidence="1">
    <location>
        <begin position="165"/>
        <end position="212"/>
    </location>
</feature>
<comment type="caution">
    <text evidence="3">The sequence shown here is derived from an EMBL/GenBank/DDBJ whole genome shotgun (WGS) entry which is preliminary data.</text>
</comment>
<dbReference type="VEuPathDB" id="FungiDB:CH63R_12696"/>
<dbReference type="InterPro" id="IPR003615">
    <property type="entry name" value="HNH_nuc"/>
</dbReference>